<keyword evidence="1" id="KW-0472">Membrane</keyword>
<name>A0A4U5MTZ4_STECR</name>
<dbReference type="Pfam" id="PF10321">
    <property type="entry name" value="7TM_GPCR_Srt"/>
    <property type="match status" value="1"/>
</dbReference>
<dbReference type="Proteomes" id="UP000298663">
    <property type="component" value="Unassembled WGS sequence"/>
</dbReference>
<dbReference type="PANTHER" id="PTHR23021:SF28">
    <property type="entry name" value="SERPENTINE RECEPTOR, CLASS T-RELATED"/>
    <property type="match status" value="1"/>
</dbReference>
<reference evidence="2 3" key="1">
    <citation type="journal article" date="2015" name="Genome Biol.">
        <title>Comparative genomics of Steinernema reveals deeply conserved gene regulatory networks.</title>
        <authorList>
            <person name="Dillman A.R."/>
            <person name="Macchietto M."/>
            <person name="Porter C.F."/>
            <person name="Rogers A."/>
            <person name="Williams B."/>
            <person name="Antoshechkin I."/>
            <person name="Lee M.M."/>
            <person name="Goodwin Z."/>
            <person name="Lu X."/>
            <person name="Lewis E.E."/>
            <person name="Goodrich-Blair H."/>
            <person name="Stock S.P."/>
            <person name="Adams B.J."/>
            <person name="Sternberg P.W."/>
            <person name="Mortazavi A."/>
        </authorList>
    </citation>
    <scope>NUCLEOTIDE SEQUENCE [LARGE SCALE GENOMIC DNA]</scope>
    <source>
        <strain evidence="2 3">ALL</strain>
    </source>
</reference>
<keyword evidence="3" id="KW-1185">Reference proteome</keyword>
<keyword evidence="1" id="KW-1133">Transmembrane helix</keyword>
<gene>
    <name evidence="2" type="ORF">L596_020584</name>
</gene>
<dbReference type="SUPFAM" id="SSF81321">
    <property type="entry name" value="Family A G protein-coupled receptor-like"/>
    <property type="match status" value="1"/>
</dbReference>
<evidence type="ECO:0000256" key="1">
    <source>
        <dbReference type="SAM" id="Phobius"/>
    </source>
</evidence>
<accession>A0A4U5MTZ4</accession>
<feature type="transmembrane region" description="Helical" evidence="1">
    <location>
        <begin position="6"/>
        <end position="29"/>
    </location>
</feature>
<proteinExistence type="predicted"/>
<dbReference type="OrthoDB" id="5873245at2759"/>
<comment type="caution">
    <text evidence="2">The sequence shown here is derived from an EMBL/GenBank/DDBJ whole genome shotgun (WGS) entry which is preliminary data.</text>
</comment>
<dbReference type="AlphaFoldDB" id="A0A4U5MTZ4"/>
<organism evidence="2 3">
    <name type="scientific">Steinernema carpocapsae</name>
    <name type="common">Entomopathogenic nematode</name>
    <dbReference type="NCBI Taxonomy" id="34508"/>
    <lineage>
        <taxon>Eukaryota</taxon>
        <taxon>Metazoa</taxon>
        <taxon>Ecdysozoa</taxon>
        <taxon>Nematoda</taxon>
        <taxon>Chromadorea</taxon>
        <taxon>Rhabditida</taxon>
        <taxon>Tylenchina</taxon>
        <taxon>Panagrolaimomorpha</taxon>
        <taxon>Strongyloidoidea</taxon>
        <taxon>Steinernematidae</taxon>
        <taxon>Steinernema</taxon>
    </lineage>
</organism>
<feature type="transmembrane region" description="Helical" evidence="1">
    <location>
        <begin position="50"/>
        <end position="70"/>
    </location>
</feature>
<evidence type="ECO:0000313" key="2">
    <source>
        <dbReference type="EMBL" id="TKR73249.1"/>
    </source>
</evidence>
<evidence type="ECO:0008006" key="4">
    <source>
        <dbReference type="Google" id="ProtNLM"/>
    </source>
</evidence>
<reference evidence="2 3" key="2">
    <citation type="journal article" date="2019" name="G3 (Bethesda)">
        <title>Hybrid Assembly of the Genome of the Entomopathogenic Nematode Steinernema carpocapsae Identifies the X-Chromosome.</title>
        <authorList>
            <person name="Serra L."/>
            <person name="Macchietto M."/>
            <person name="Macias-Munoz A."/>
            <person name="McGill C.J."/>
            <person name="Rodriguez I.M."/>
            <person name="Rodriguez B."/>
            <person name="Murad R."/>
            <person name="Mortazavi A."/>
        </authorList>
    </citation>
    <scope>NUCLEOTIDE SEQUENCE [LARGE SCALE GENOMIC DNA]</scope>
    <source>
        <strain evidence="2 3">ALL</strain>
    </source>
</reference>
<dbReference type="EMBL" id="AZBU02000006">
    <property type="protein sequence ID" value="TKR73249.1"/>
    <property type="molecule type" value="Genomic_DNA"/>
</dbReference>
<keyword evidence="1" id="KW-0812">Transmembrane</keyword>
<dbReference type="InterPro" id="IPR019425">
    <property type="entry name" value="7TM_GPCR_serpentine_rcpt_Srt"/>
</dbReference>
<dbReference type="PANTHER" id="PTHR23021">
    <property type="entry name" value="SERPENTINE RECEPTOR, CLASS T"/>
    <property type="match status" value="1"/>
</dbReference>
<protein>
    <recommendedName>
        <fullName evidence="4">Serpentine receptor class gamma</fullName>
    </recommendedName>
</protein>
<dbReference type="STRING" id="34508.A0A4U5MTZ4"/>
<feature type="transmembrane region" description="Helical" evidence="1">
    <location>
        <begin position="76"/>
        <end position="102"/>
    </location>
</feature>
<evidence type="ECO:0000313" key="3">
    <source>
        <dbReference type="Proteomes" id="UP000298663"/>
    </source>
</evidence>
<sequence length="136" mass="15616">MLKYTGYLLSFHNISVSISLILLHVLLLFSVWWKSKGTSTSQLSKVQRQLFVQAFCVCTLNFMAATLYVLMQFFALPYFMILVAEFTWQGSTGGAVFIYLVLNRTIRNGVLSLLCRRKTHNSTHPSHTYRQQGISR</sequence>